<keyword evidence="7" id="KW-0812">Transmembrane</keyword>
<dbReference type="PANTHER" id="PTHR32089">
    <property type="entry name" value="METHYL-ACCEPTING CHEMOTAXIS PROTEIN MCPB"/>
    <property type="match status" value="1"/>
</dbReference>
<name>A0A0M9DL98_9BACI</name>
<evidence type="ECO:0000313" key="11">
    <source>
        <dbReference type="Proteomes" id="UP000037977"/>
    </source>
</evidence>
<evidence type="ECO:0000259" key="8">
    <source>
        <dbReference type="PROSITE" id="PS50111"/>
    </source>
</evidence>
<evidence type="ECO:0000256" key="3">
    <source>
        <dbReference type="ARBA" id="ARBA00023136"/>
    </source>
</evidence>
<dbReference type="CDD" id="cd06225">
    <property type="entry name" value="HAMP"/>
    <property type="match status" value="1"/>
</dbReference>
<dbReference type="Pfam" id="PF00015">
    <property type="entry name" value="MCPsignal"/>
    <property type="match status" value="1"/>
</dbReference>
<evidence type="ECO:0000256" key="7">
    <source>
        <dbReference type="SAM" id="Phobius"/>
    </source>
</evidence>
<evidence type="ECO:0000256" key="6">
    <source>
        <dbReference type="PROSITE-ProRule" id="PRU00284"/>
    </source>
</evidence>
<keyword evidence="11" id="KW-1185">Reference proteome</keyword>
<keyword evidence="4 6" id="KW-0807">Transducer</keyword>
<evidence type="ECO:0000259" key="9">
    <source>
        <dbReference type="PROSITE" id="PS50885"/>
    </source>
</evidence>
<evidence type="ECO:0000256" key="5">
    <source>
        <dbReference type="ARBA" id="ARBA00029447"/>
    </source>
</evidence>
<organism evidence="10 11">
    <name type="scientific">Lysinibacillus macroides</name>
    <dbReference type="NCBI Taxonomy" id="33935"/>
    <lineage>
        <taxon>Bacteria</taxon>
        <taxon>Bacillati</taxon>
        <taxon>Bacillota</taxon>
        <taxon>Bacilli</taxon>
        <taxon>Bacillales</taxon>
        <taxon>Bacillaceae</taxon>
        <taxon>Lysinibacillus</taxon>
    </lineage>
</organism>
<evidence type="ECO:0000256" key="2">
    <source>
        <dbReference type="ARBA" id="ARBA00022475"/>
    </source>
</evidence>
<feature type="domain" description="Methyl-accepting transducer" evidence="8">
    <location>
        <begin position="369"/>
        <end position="605"/>
    </location>
</feature>
<dbReference type="InterPro" id="IPR029150">
    <property type="entry name" value="dCache_3"/>
</dbReference>
<dbReference type="STRING" id="33935.ADM90_02220"/>
<dbReference type="EMBL" id="LGCI01000003">
    <property type="protein sequence ID" value="KOY83738.1"/>
    <property type="molecule type" value="Genomic_DNA"/>
</dbReference>
<dbReference type="Pfam" id="PF14827">
    <property type="entry name" value="dCache_3"/>
    <property type="match status" value="1"/>
</dbReference>
<dbReference type="PROSITE" id="PS50885">
    <property type="entry name" value="HAMP"/>
    <property type="match status" value="1"/>
</dbReference>
<keyword evidence="2" id="KW-1003">Cell membrane</keyword>
<keyword evidence="3 7" id="KW-0472">Membrane</keyword>
<dbReference type="OrthoDB" id="369835at2"/>
<feature type="transmembrane region" description="Helical" evidence="7">
    <location>
        <begin position="273"/>
        <end position="296"/>
    </location>
</feature>
<dbReference type="CDD" id="cd11386">
    <property type="entry name" value="MCP_signal"/>
    <property type="match status" value="1"/>
</dbReference>
<dbReference type="PANTHER" id="PTHR32089:SF112">
    <property type="entry name" value="LYSOZYME-LIKE PROTEIN-RELATED"/>
    <property type="match status" value="1"/>
</dbReference>
<dbReference type="Pfam" id="PF00672">
    <property type="entry name" value="HAMP"/>
    <property type="match status" value="1"/>
</dbReference>
<dbReference type="SMART" id="SM00304">
    <property type="entry name" value="HAMP"/>
    <property type="match status" value="2"/>
</dbReference>
<reference evidence="10 11" key="1">
    <citation type="submission" date="2015-07" db="EMBL/GenBank/DDBJ databases">
        <title>Genome sequencing project for genomic taxonomy and phylogenomics of Bacillus-like bacteria.</title>
        <authorList>
            <person name="Liu B."/>
            <person name="Wang J."/>
            <person name="Zhu Y."/>
            <person name="Liu G."/>
            <person name="Chen Q."/>
            <person name="Chen Z."/>
            <person name="Che J."/>
            <person name="Ge C."/>
            <person name="Shi H."/>
            <person name="Pan Z."/>
            <person name="Liu X."/>
        </authorList>
    </citation>
    <scope>NUCLEOTIDE SEQUENCE [LARGE SCALE GENOMIC DNA]</scope>
    <source>
        <strain evidence="10 11">DSM 54</strain>
    </source>
</reference>
<dbReference type="SUPFAM" id="SSF58104">
    <property type="entry name" value="Methyl-accepting chemotaxis protein (MCP) signaling domain"/>
    <property type="match status" value="1"/>
</dbReference>
<dbReference type="Gene3D" id="1.10.287.950">
    <property type="entry name" value="Methyl-accepting chemotaxis protein"/>
    <property type="match status" value="1"/>
</dbReference>
<proteinExistence type="inferred from homology"/>
<dbReference type="SUPFAM" id="SSF103190">
    <property type="entry name" value="Sensory domain-like"/>
    <property type="match status" value="1"/>
</dbReference>
<dbReference type="InterPro" id="IPR029151">
    <property type="entry name" value="Sensor-like_sf"/>
</dbReference>
<protein>
    <recommendedName>
        <fullName evidence="12">Chemotaxis protein</fullName>
    </recommendedName>
</protein>
<dbReference type="Proteomes" id="UP000037977">
    <property type="component" value="Unassembled WGS sequence"/>
</dbReference>
<dbReference type="PROSITE" id="PS50111">
    <property type="entry name" value="CHEMOTAXIS_TRANSDUC_2"/>
    <property type="match status" value="1"/>
</dbReference>
<comment type="caution">
    <text evidence="10">The sequence shown here is derived from an EMBL/GenBank/DDBJ whole genome shotgun (WGS) entry which is preliminary data.</text>
</comment>
<dbReference type="Gene3D" id="6.10.340.10">
    <property type="match status" value="1"/>
</dbReference>
<comment type="similarity">
    <text evidence="5">Belongs to the methyl-accepting chemotaxis (MCP) protein family.</text>
</comment>
<keyword evidence="7" id="KW-1133">Transmembrane helix</keyword>
<dbReference type="InterPro" id="IPR003660">
    <property type="entry name" value="HAMP_dom"/>
</dbReference>
<dbReference type="GO" id="GO:0007165">
    <property type="term" value="P:signal transduction"/>
    <property type="evidence" value="ECO:0007669"/>
    <property type="project" value="UniProtKB-KW"/>
</dbReference>
<sequence>MKITAKVSIVSAIILVLIITILTFNSTINIQKVISQLESSETKNISIGLNNEIKNQFDLLSIGNTPIINNQEILKAFANRDRETLANLTLPLMKQLEEQGVKQFQFHLPNATSFFRVHSPEEFGDDLSSFRHTVVKANDEQTIVEGLEGGVAGVGFRYVVPLFYNGSPIGTVELGMGITEGLLEKFQENYSGNWTLYAIENESSQFMLSTGKEKESSIPKENINKLLNGEEIEYLDNTTKILAFPLTDFSGKVKWYLESEIDYAAMITQKNSYLYTILMAGIIISVIGLAIVFLFLRQILKPLSIISSDVEQIADGNLTIEPKTYTTKDEIGILSSSFHKMTANLKSLILGIQQKAQELSQNATSISHNVLESKDETNEIVRSIASINDNTQQVKVACEETAKAVTEISQGIVRVADNTANIAEATNTMNDMTTQGSSSVQSAIGQMEAIQQHSIQFAKIIGELKVDSDEIGQIMQLIRGIAEQTNLLALNAAIEAARAGEAGKGFAVVAEEIRKLADQTSNSASKVRTLIDEIQAKTEVAVQSMESSSTGIQEGTQLIYKVGTLFTTIQHAVQNLSTDIDDLSALSEQMSAGSEEVTASIQEIASMSVHSADSSSHVTVASDAQLATIAEIALATKALTNMSQELENNVNIFKV</sequence>
<comment type="subcellular location">
    <subcellularLocation>
        <location evidence="1">Cell membrane</location>
    </subcellularLocation>
</comment>
<dbReference type="AlphaFoldDB" id="A0A0M9DL98"/>
<evidence type="ECO:0000313" key="10">
    <source>
        <dbReference type="EMBL" id="KOY83738.1"/>
    </source>
</evidence>
<evidence type="ECO:0000256" key="1">
    <source>
        <dbReference type="ARBA" id="ARBA00004236"/>
    </source>
</evidence>
<dbReference type="InterPro" id="IPR004089">
    <property type="entry name" value="MCPsignal_dom"/>
</dbReference>
<evidence type="ECO:0000256" key="4">
    <source>
        <dbReference type="ARBA" id="ARBA00023224"/>
    </source>
</evidence>
<dbReference type="RefSeq" id="WP_053993436.1">
    <property type="nucleotide sequence ID" value="NZ_CP065643.1"/>
</dbReference>
<gene>
    <name evidence="10" type="ORF">ADM90_02220</name>
</gene>
<accession>A0A0M9DL98</accession>
<feature type="domain" description="HAMP" evidence="9">
    <location>
        <begin position="297"/>
        <end position="350"/>
    </location>
</feature>
<dbReference type="GO" id="GO:0005886">
    <property type="term" value="C:plasma membrane"/>
    <property type="evidence" value="ECO:0007669"/>
    <property type="project" value="UniProtKB-SubCell"/>
</dbReference>
<feature type="transmembrane region" description="Helical" evidence="7">
    <location>
        <begin position="7"/>
        <end position="28"/>
    </location>
</feature>
<dbReference type="PATRIC" id="fig|33935.3.peg.4632"/>
<evidence type="ECO:0008006" key="12">
    <source>
        <dbReference type="Google" id="ProtNLM"/>
    </source>
</evidence>
<dbReference type="SMART" id="SM00283">
    <property type="entry name" value="MA"/>
    <property type="match status" value="1"/>
</dbReference>